<protein>
    <submittedName>
        <fullName evidence="2">Uncharacterized protein</fullName>
    </submittedName>
</protein>
<dbReference type="Proteomes" id="UP000253744">
    <property type="component" value="Plasmid pDrdI"/>
</dbReference>
<accession>A0A345ILX1</accession>
<geneLocation type="plasmid" evidence="3">
    <name>pdrdi</name>
</geneLocation>
<organism evidence="2 3">
    <name type="scientific">Deinococcus wulumuqiensis</name>
    <dbReference type="NCBI Taxonomy" id="980427"/>
    <lineage>
        <taxon>Bacteria</taxon>
        <taxon>Thermotogati</taxon>
        <taxon>Deinococcota</taxon>
        <taxon>Deinococci</taxon>
        <taxon>Deinococcales</taxon>
        <taxon>Deinococcaceae</taxon>
        <taxon>Deinococcus</taxon>
    </lineage>
</organism>
<name>A0A345ILX1_9DEIO</name>
<keyword evidence="2" id="KW-0614">Plasmid</keyword>
<evidence type="ECO:0000313" key="3">
    <source>
        <dbReference type="Proteomes" id="UP000253744"/>
    </source>
</evidence>
<dbReference type="EMBL" id="CP031163">
    <property type="protein sequence ID" value="AXH00694.1"/>
    <property type="molecule type" value="Genomic_DNA"/>
</dbReference>
<dbReference type="KEGG" id="dwu:DVJ83_16195"/>
<evidence type="ECO:0000313" key="2">
    <source>
        <dbReference type="EMBL" id="AXH00694.1"/>
    </source>
</evidence>
<dbReference type="AlphaFoldDB" id="A0A345ILX1"/>
<keyword evidence="1" id="KW-0175">Coiled coil</keyword>
<reference evidence="2 3" key="1">
    <citation type="submission" date="2018-07" db="EMBL/GenBank/DDBJ databases">
        <title>Complete Genome and Methylome Analysis of Deinococcus wulumuqiensis NEB 479.</title>
        <authorList>
            <person name="Fomenkov A."/>
            <person name="Luyten Y."/>
            <person name="Vincze T."/>
            <person name="Anton B.P."/>
            <person name="Clark T."/>
            <person name="Roberts R.J."/>
            <person name="Morgan R.D."/>
        </authorList>
    </citation>
    <scope>NUCLEOTIDE SEQUENCE [LARGE SCALE GENOMIC DNA]</scope>
    <source>
        <strain evidence="2 3">NEB 479</strain>
        <plasmid evidence="3">Plasmid pdrdi</plasmid>
    </source>
</reference>
<feature type="coiled-coil region" evidence="1">
    <location>
        <begin position="176"/>
        <end position="223"/>
    </location>
</feature>
<sequence>MLYGAVEQTVFSAAQGAAKGAGLKLTQVVPVFSAALRATNAPESVVIVLPLEETFEITTLTRNRIQSRPQARNERMDEERVIKLATAPLISSGDQPLTLLIDADVPEGAGHVQRLSLEEVMRGALQPVPVLTEGSSLTQWAAGIQGTVGPQRKLPVGLLIGTGLSLLMLGGLAAAKALAEQKVSELQVQQQQLQAEASAVQKLRSINDQLQARNEQARQLTGNKGPLVSDLPLIAGRVTEQGAKLQTLAGPNAPTENDTRAFGTAVQRTYDLTAQTNDAEGFTSAFQRRGLAADVQSVSCSNLPCLLNLRAAPTELNVDAAPAAPRNGDAK</sequence>
<gene>
    <name evidence="2" type="ORF">DVJ83_16195</name>
</gene>
<proteinExistence type="predicted"/>
<evidence type="ECO:0000256" key="1">
    <source>
        <dbReference type="SAM" id="Coils"/>
    </source>
</evidence>